<keyword evidence="2" id="KW-0812">Transmembrane</keyword>
<feature type="compositionally biased region" description="Basic and acidic residues" evidence="1">
    <location>
        <begin position="336"/>
        <end position="345"/>
    </location>
</feature>
<dbReference type="EMBL" id="CAXLJL010000268">
    <property type="protein sequence ID" value="CAL5135795.1"/>
    <property type="molecule type" value="Genomic_DNA"/>
</dbReference>
<proteinExistence type="predicted"/>
<protein>
    <submittedName>
        <fullName evidence="3">Uncharacterized protein</fullName>
    </submittedName>
</protein>
<dbReference type="AlphaFoldDB" id="A0AAV2TH85"/>
<reference evidence="3" key="1">
    <citation type="submission" date="2024-06" db="EMBL/GenBank/DDBJ databases">
        <authorList>
            <person name="Liu X."/>
            <person name="Lenzi L."/>
            <person name="Haldenby T S."/>
            <person name="Uol C."/>
        </authorList>
    </citation>
    <scope>NUCLEOTIDE SEQUENCE</scope>
</reference>
<name>A0AAV2TH85_CALDB</name>
<keyword evidence="2" id="KW-1133">Transmembrane helix</keyword>
<gene>
    <name evidence="3" type="ORF">CDAUBV1_LOCUS9906</name>
</gene>
<sequence length="450" mass="51706">MKIHNQLDKGSFAALRNSAMYQQEMNVHFDDSELKFFQAFIFGFGITAFLCSCAILTHCLLRICSSLCHPPKVSGNHTNSTSSYDGAELSDLKHGTRYSRRLEKNFRPHFIPQNSHLHRIRKASSLDCQRAIRHRAMKNTMQCKGSNTFTRINGPGQSNETNELNITALKEAYSITLASPSGIVMGKSVRYKSSNFRDSFARRKRRIKGWKCLHNWVQKRHHNGTEYANSLYPTETNSMFITHDFQGLIRGNLGHPVHSPFNLSPTNQDLAAVRVSVPLLYVLKREGLYEGDWYLQMKASSMRTEHYDATPMMDVSDRQKFHSFALRQVFRGYEQDRDQESRFSHGTENPNRRHYQPSWSSNQSRFLYDGTEYPGPTEVFPAHDGLWMRDVESAASVRTTLYPNLLQDQYQDSDEEFELDALAVNKNISNFHDGDMLSSPTVGEDVYENL</sequence>
<organism evidence="3 4">
    <name type="scientific">Calicophoron daubneyi</name>
    <name type="common">Rumen fluke</name>
    <name type="synonym">Paramphistomum daubneyi</name>
    <dbReference type="NCBI Taxonomy" id="300641"/>
    <lineage>
        <taxon>Eukaryota</taxon>
        <taxon>Metazoa</taxon>
        <taxon>Spiralia</taxon>
        <taxon>Lophotrochozoa</taxon>
        <taxon>Platyhelminthes</taxon>
        <taxon>Trematoda</taxon>
        <taxon>Digenea</taxon>
        <taxon>Plagiorchiida</taxon>
        <taxon>Pronocephalata</taxon>
        <taxon>Paramphistomoidea</taxon>
        <taxon>Paramphistomidae</taxon>
        <taxon>Calicophoron</taxon>
    </lineage>
</organism>
<evidence type="ECO:0000256" key="2">
    <source>
        <dbReference type="SAM" id="Phobius"/>
    </source>
</evidence>
<feature type="transmembrane region" description="Helical" evidence="2">
    <location>
        <begin position="36"/>
        <end position="61"/>
    </location>
</feature>
<evidence type="ECO:0000256" key="1">
    <source>
        <dbReference type="SAM" id="MobiDB-lite"/>
    </source>
</evidence>
<evidence type="ECO:0000313" key="3">
    <source>
        <dbReference type="EMBL" id="CAL5135795.1"/>
    </source>
</evidence>
<feature type="region of interest" description="Disordered" evidence="1">
    <location>
        <begin position="336"/>
        <end position="358"/>
    </location>
</feature>
<evidence type="ECO:0000313" key="4">
    <source>
        <dbReference type="Proteomes" id="UP001497525"/>
    </source>
</evidence>
<accession>A0AAV2TH85</accession>
<keyword evidence="2" id="KW-0472">Membrane</keyword>
<dbReference type="Proteomes" id="UP001497525">
    <property type="component" value="Unassembled WGS sequence"/>
</dbReference>
<comment type="caution">
    <text evidence="3">The sequence shown here is derived from an EMBL/GenBank/DDBJ whole genome shotgun (WGS) entry which is preliminary data.</text>
</comment>